<organism evidence="2 3">
    <name type="scientific">Cymbomonas tetramitiformis</name>
    <dbReference type="NCBI Taxonomy" id="36881"/>
    <lineage>
        <taxon>Eukaryota</taxon>
        <taxon>Viridiplantae</taxon>
        <taxon>Chlorophyta</taxon>
        <taxon>Pyramimonadophyceae</taxon>
        <taxon>Pyramimonadales</taxon>
        <taxon>Pyramimonadaceae</taxon>
        <taxon>Cymbomonas</taxon>
    </lineage>
</organism>
<name>A0AAE0BTA8_9CHLO</name>
<keyword evidence="3" id="KW-1185">Reference proteome</keyword>
<comment type="caution">
    <text evidence="2">The sequence shown here is derived from an EMBL/GenBank/DDBJ whole genome shotgun (WGS) entry which is preliminary data.</text>
</comment>
<dbReference type="AlphaFoldDB" id="A0AAE0BTA8"/>
<dbReference type="EMBL" id="LGRX02033370">
    <property type="protein sequence ID" value="KAK3241549.1"/>
    <property type="molecule type" value="Genomic_DNA"/>
</dbReference>
<accession>A0AAE0BTA8</accession>
<feature type="region of interest" description="Disordered" evidence="1">
    <location>
        <begin position="60"/>
        <end position="81"/>
    </location>
</feature>
<evidence type="ECO:0000256" key="1">
    <source>
        <dbReference type="SAM" id="MobiDB-lite"/>
    </source>
</evidence>
<sequence>MAVKTLLQDKALMDQAFECLPAERQLARASAKVAEEEVSWEQEGWEAMMSAQRSVLQERDAPHLLPGCPPSPEESDLVWYE</sequence>
<evidence type="ECO:0000313" key="3">
    <source>
        <dbReference type="Proteomes" id="UP001190700"/>
    </source>
</evidence>
<dbReference type="Proteomes" id="UP001190700">
    <property type="component" value="Unassembled WGS sequence"/>
</dbReference>
<evidence type="ECO:0000313" key="2">
    <source>
        <dbReference type="EMBL" id="KAK3241549.1"/>
    </source>
</evidence>
<protein>
    <submittedName>
        <fullName evidence="2">Uncharacterized protein</fullName>
    </submittedName>
</protein>
<reference evidence="2 3" key="1">
    <citation type="journal article" date="2015" name="Genome Biol. Evol.">
        <title>Comparative Genomics of a Bacterivorous Green Alga Reveals Evolutionary Causalities and Consequences of Phago-Mixotrophic Mode of Nutrition.</title>
        <authorList>
            <person name="Burns J.A."/>
            <person name="Paasch A."/>
            <person name="Narechania A."/>
            <person name="Kim E."/>
        </authorList>
    </citation>
    <scope>NUCLEOTIDE SEQUENCE [LARGE SCALE GENOMIC DNA]</scope>
    <source>
        <strain evidence="2 3">PLY_AMNH</strain>
    </source>
</reference>
<gene>
    <name evidence="2" type="ORF">CYMTET_48698</name>
</gene>
<proteinExistence type="predicted"/>